<evidence type="ECO:0000256" key="2">
    <source>
        <dbReference type="ARBA" id="ARBA00004651"/>
    </source>
</evidence>
<evidence type="ECO:0000256" key="6">
    <source>
        <dbReference type="ARBA" id="ARBA00022553"/>
    </source>
</evidence>
<evidence type="ECO:0000256" key="10">
    <source>
        <dbReference type="ARBA" id="ARBA00022777"/>
    </source>
</evidence>
<comment type="similarity">
    <text evidence="3">In the N-terminal section; belongs to the phytochrome family.</text>
</comment>
<evidence type="ECO:0000256" key="4">
    <source>
        <dbReference type="ARBA" id="ARBA00012438"/>
    </source>
</evidence>
<dbReference type="InterPro" id="IPR003594">
    <property type="entry name" value="HATPase_dom"/>
</dbReference>
<keyword evidence="5" id="KW-1003">Cell membrane</keyword>
<keyword evidence="7" id="KW-0808">Transferase</keyword>
<comment type="subcellular location">
    <subcellularLocation>
        <location evidence="2">Cell membrane</location>
        <topology evidence="2">Multi-pass membrane protein</topology>
    </subcellularLocation>
</comment>
<dbReference type="PANTHER" id="PTHR45339">
    <property type="entry name" value="HYBRID SIGNAL TRANSDUCTION HISTIDINE KINASE J"/>
    <property type="match status" value="1"/>
</dbReference>
<dbReference type="CDD" id="cd16922">
    <property type="entry name" value="HATPase_EvgS-ArcB-TorS-like"/>
    <property type="match status" value="1"/>
</dbReference>
<keyword evidence="14 17" id="KW-0472">Membrane</keyword>
<evidence type="ECO:0000259" key="19">
    <source>
        <dbReference type="PROSITE" id="PS50110"/>
    </source>
</evidence>
<dbReference type="InterPro" id="IPR011620">
    <property type="entry name" value="Sig_transdc_His_kinase_LytS_TM"/>
</dbReference>
<dbReference type="FunFam" id="3.30.565.10:FF:000010">
    <property type="entry name" value="Sensor histidine kinase RcsC"/>
    <property type="match status" value="1"/>
</dbReference>
<keyword evidence="9" id="KW-0547">Nucleotide-binding</keyword>
<dbReference type="InterPro" id="IPR004358">
    <property type="entry name" value="Sig_transdc_His_kin-like_C"/>
</dbReference>
<dbReference type="SUPFAM" id="SSF55874">
    <property type="entry name" value="ATPase domain of HSP90 chaperone/DNA topoisomerase II/histidine kinase"/>
    <property type="match status" value="1"/>
</dbReference>
<evidence type="ECO:0000256" key="15">
    <source>
        <dbReference type="ARBA" id="ARBA00074306"/>
    </source>
</evidence>
<keyword evidence="6 16" id="KW-0597">Phosphoprotein</keyword>
<name>A0A6C0FY92_9BACL</name>
<proteinExistence type="inferred from homology"/>
<dbReference type="GO" id="GO:0071555">
    <property type="term" value="P:cell wall organization"/>
    <property type="evidence" value="ECO:0007669"/>
    <property type="project" value="InterPro"/>
</dbReference>
<dbReference type="InterPro" id="IPR005467">
    <property type="entry name" value="His_kinase_dom"/>
</dbReference>
<comment type="catalytic activity">
    <reaction evidence="1">
        <text>ATP + protein L-histidine = ADP + protein N-phospho-L-histidine.</text>
        <dbReference type="EC" id="2.7.13.3"/>
    </reaction>
</comment>
<feature type="transmembrane region" description="Helical" evidence="17">
    <location>
        <begin position="105"/>
        <end position="125"/>
    </location>
</feature>
<reference evidence="20 21" key="1">
    <citation type="submission" date="2020-01" db="EMBL/GenBank/DDBJ databases">
        <title>Paenibacillus sp. nov., isolated from tomato rhizosphere.</title>
        <authorList>
            <person name="Weon H.-Y."/>
            <person name="Lee S.A."/>
        </authorList>
    </citation>
    <scope>NUCLEOTIDE SEQUENCE [LARGE SCALE GENOMIC DNA]</scope>
    <source>
        <strain evidence="20 21">12200R-189</strain>
    </source>
</reference>
<evidence type="ECO:0000259" key="18">
    <source>
        <dbReference type="PROSITE" id="PS50109"/>
    </source>
</evidence>
<dbReference type="PROSITE" id="PS50110">
    <property type="entry name" value="RESPONSE_REGULATORY"/>
    <property type="match status" value="1"/>
</dbReference>
<keyword evidence="13" id="KW-0902">Two-component regulatory system</keyword>
<dbReference type="Proteomes" id="UP000476064">
    <property type="component" value="Chromosome"/>
</dbReference>
<evidence type="ECO:0000256" key="1">
    <source>
        <dbReference type="ARBA" id="ARBA00000085"/>
    </source>
</evidence>
<feature type="domain" description="Response regulatory" evidence="19">
    <location>
        <begin position="695"/>
        <end position="811"/>
    </location>
</feature>
<dbReference type="PANTHER" id="PTHR45339:SF1">
    <property type="entry name" value="HYBRID SIGNAL TRANSDUCTION HISTIDINE KINASE J"/>
    <property type="match status" value="1"/>
</dbReference>
<dbReference type="AlphaFoldDB" id="A0A6C0FY92"/>
<keyword evidence="10" id="KW-0418">Kinase</keyword>
<evidence type="ECO:0000256" key="16">
    <source>
        <dbReference type="PROSITE-ProRule" id="PRU00169"/>
    </source>
</evidence>
<dbReference type="PROSITE" id="PS50109">
    <property type="entry name" value="HIS_KIN"/>
    <property type="match status" value="1"/>
</dbReference>
<dbReference type="InterPro" id="IPR011006">
    <property type="entry name" value="CheY-like_superfamily"/>
</dbReference>
<protein>
    <recommendedName>
        <fullName evidence="15">Circadian input-output histidine kinase CikA</fullName>
        <ecNumber evidence="4">2.7.13.3</ecNumber>
    </recommendedName>
</protein>
<dbReference type="InterPro" id="IPR003661">
    <property type="entry name" value="HisK_dim/P_dom"/>
</dbReference>
<organism evidence="20 21">
    <name type="scientific">Paenibacillus lycopersici</name>
    <dbReference type="NCBI Taxonomy" id="2704462"/>
    <lineage>
        <taxon>Bacteria</taxon>
        <taxon>Bacillati</taxon>
        <taxon>Bacillota</taxon>
        <taxon>Bacilli</taxon>
        <taxon>Bacillales</taxon>
        <taxon>Paenibacillaceae</taxon>
        <taxon>Paenibacillus</taxon>
    </lineage>
</organism>
<dbReference type="Gene3D" id="1.10.287.130">
    <property type="match status" value="1"/>
</dbReference>
<dbReference type="InterPro" id="IPR036890">
    <property type="entry name" value="HATPase_C_sf"/>
</dbReference>
<keyword evidence="21" id="KW-1185">Reference proteome</keyword>
<evidence type="ECO:0000256" key="13">
    <source>
        <dbReference type="ARBA" id="ARBA00023012"/>
    </source>
</evidence>
<feature type="transmembrane region" description="Helical" evidence="17">
    <location>
        <begin position="39"/>
        <end position="59"/>
    </location>
</feature>
<evidence type="ECO:0000256" key="3">
    <source>
        <dbReference type="ARBA" id="ARBA00006402"/>
    </source>
</evidence>
<dbReference type="Pfam" id="PF02518">
    <property type="entry name" value="HATPase_c"/>
    <property type="match status" value="1"/>
</dbReference>
<dbReference type="GO" id="GO:0005524">
    <property type="term" value="F:ATP binding"/>
    <property type="evidence" value="ECO:0007669"/>
    <property type="project" value="UniProtKB-KW"/>
</dbReference>
<dbReference type="Pfam" id="PF00072">
    <property type="entry name" value="Response_reg"/>
    <property type="match status" value="1"/>
</dbReference>
<evidence type="ECO:0000256" key="9">
    <source>
        <dbReference type="ARBA" id="ARBA00022741"/>
    </source>
</evidence>
<dbReference type="Gene3D" id="3.40.50.2300">
    <property type="match status" value="1"/>
</dbReference>
<accession>A0A6C0FY92</accession>
<evidence type="ECO:0000313" key="20">
    <source>
        <dbReference type="EMBL" id="QHT62076.1"/>
    </source>
</evidence>
<dbReference type="SMART" id="SM00388">
    <property type="entry name" value="HisKA"/>
    <property type="match status" value="1"/>
</dbReference>
<dbReference type="KEGG" id="plyc:GXP70_20235"/>
<dbReference type="EMBL" id="CP048209">
    <property type="protein sequence ID" value="QHT62076.1"/>
    <property type="molecule type" value="Genomic_DNA"/>
</dbReference>
<evidence type="ECO:0000256" key="17">
    <source>
        <dbReference type="SAM" id="Phobius"/>
    </source>
</evidence>
<dbReference type="Pfam" id="PF00512">
    <property type="entry name" value="HisKA"/>
    <property type="match status" value="1"/>
</dbReference>
<dbReference type="SUPFAM" id="SSF47384">
    <property type="entry name" value="Homodimeric domain of signal transducing histidine kinase"/>
    <property type="match status" value="1"/>
</dbReference>
<dbReference type="EC" id="2.7.13.3" evidence="4"/>
<evidence type="ECO:0000313" key="21">
    <source>
        <dbReference type="Proteomes" id="UP000476064"/>
    </source>
</evidence>
<evidence type="ECO:0000256" key="5">
    <source>
        <dbReference type="ARBA" id="ARBA00022475"/>
    </source>
</evidence>
<dbReference type="InterPro" id="IPR001789">
    <property type="entry name" value="Sig_transdc_resp-reg_receiver"/>
</dbReference>
<feature type="transmembrane region" description="Helical" evidence="17">
    <location>
        <begin position="157"/>
        <end position="179"/>
    </location>
</feature>
<dbReference type="SMART" id="SM00387">
    <property type="entry name" value="HATPase_c"/>
    <property type="match status" value="1"/>
</dbReference>
<dbReference type="CDD" id="cd17546">
    <property type="entry name" value="REC_hyHK_CKI1_RcsC-like"/>
    <property type="match status" value="1"/>
</dbReference>
<dbReference type="InterPro" id="IPR036097">
    <property type="entry name" value="HisK_dim/P_sf"/>
</dbReference>
<keyword evidence="12 17" id="KW-1133">Transmembrane helix</keyword>
<evidence type="ECO:0000256" key="7">
    <source>
        <dbReference type="ARBA" id="ARBA00022679"/>
    </source>
</evidence>
<evidence type="ECO:0000256" key="8">
    <source>
        <dbReference type="ARBA" id="ARBA00022692"/>
    </source>
</evidence>
<evidence type="ECO:0000256" key="14">
    <source>
        <dbReference type="ARBA" id="ARBA00023136"/>
    </source>
</evidence>
<sequence length="830" mass="91425">MFKDLILNVFIILMFVLYIGPFFVKRRQARLDTGWRGKLLAGAAHGLLAALLNTCSVVAANGVTLNFRGTAILLGSFFGGPAAAVIVSVFSLTARSLMYRAPEPALIVLSLIAALGTGVIMSRLQGFWQKWAVGTAFVQAFYYVSSWLLGYTRLSDVGAYVIYQGIVALFGAILLRYLLRTQSYRVKAKEMEAELVDMLQMHPGFVFKVHKHNDRFVYEMAEGELLGQLGKRPSDINGRSLEAVFGDRPDKLYMLTLCCERAWSGETVHYEITVHDRRLHVTMRPQWSNGSVKDVIGCGVDITDYFKRMDSERANREKSEFLARMSHEIRTPLGGIIGLSSLLQQTAQTPVQRDYLEKIDSSSKLLLQTINNVLDFARIEAGKIVVEQTEFRLEEVMKRIADTVSSAAGNKPIELVIRTDNRLPSVTIGDPQKIQQILMNLIANAVKFTDNGHVCVRAELESGSAEEAVVRFSVEDTGIGIAEEHRAQLFSPFFQGDGSTSRKYGGSGLGLAICKLLAEAMGGRLELRSEAGQGTLVSFTLPLMLPRREFASEPQPPATVHLYLSHPLLEEAIAGMLTGLGHRVRLLASTAELRHALLTGEGEYVVVDGVDNGPFRSAEAAAALRNRKAKAIALTPLQSRAVTPLLQEMDHVLIKPVSKLVFKGLFEAARNALPPMIRSDRPAAPAPEADARAIRAVIAEDNEINQIVSRGQLESRGITVAIAENGTELLALLKRTEFDLIFMDLHMPVMDGFAATAAIRADRRFDLLPIIALTADAQAETHEQCLAAGMNGILTKPIEEEQLESLLQQWKQGARSCFWTPVKHFSNKIT</sequence>
<evidence type="ECO:0000256" key="12">
    <source>
        <dbReference type="ARBA" id="ARBA00022989"/>
    </source>
</evidence>
<keyword evidence="11" id="KW-0067">ATP-binding</keyword>
<feature type="modified residue" description="4-aspartylphosphate" evidence="16">
    <location>
        <position position="744"/>
    </location>
</feature>
<dbReference type="SMART" id="SM00448">
    <property type="entry name" value="REC"/>
    <property type="match status" value="1"/>
</dbReference>
<feature type="transmembrane region" description="Helical" evidence="17">
    <location>
        <begin position="71"/>
        <end position="93"/>
    </location>
</feature>
<dbReference type="GO" id="GO:0005886">
    <property type="term" value="C:plasma membrane"/>
    <property type="evidence" value="ECO:0007669"/>
    <property type="project" value="UniProtKB-SubCell"/>
</dbReference>
<dbReference type="SUPFAM" id="SSF52172">
    <property type="entry name" value="CheY-like"/>
    <property type="match status" value="1"/>
</dbReference>
<dbReference type="Pfam" id="PF07694">
    <property type="entry name" value="5TM-5TMR_LYT"/>
    <property type="match status" value="1"/>
</dbReference>
<dbReference type="CDD" id="cd00082">
    <property type="entry name" value="HisKA"/>
    <property type="match status" value="1"/>
</dbReference>
<evidence type="ECO:0000256" key="11">
    <source>
        <dbReference type="ARBA" id="ARBA00022840"/>
    </source>
</evidence>
<dbReference type="Gene3D" id="3.30.565.10">
    <property type="entry name" value="Histidine kinase-like ATPase, C-terminal domain"/>
    <property type="match status" value="1"/>
</dbReference>
<dbReference type="RefSeq" id="WP_162358510.1">
    <property type="nucleotide sequence ID" value="NZ_CP048209.1"/>
</dbReference>
<dbReference type="PRINTS" id="PR00344">
    <property type="entry name" value="BCTRLSENSOR"/>
</dbReference>
<dbReference type="GO" id="GO:0000155">
    <property type="term" value="F:phosphorelay sensor kinase activity"/>
    <property type="evidence" value="ECO:0007669"/>
    <property type="project" value="InterPro"/>
</dbReference>
<feature type="transmembrane region" description="Helical" evidence="17">
    <location>
        <begin position="6"/>
        <end position="24"/>
    </location>
</feature>
<feature type="transmembrane region" description="Helical" evidence="17">
    <location>
        <begin position="131"/>
        <end position="150"/>
    </location>
</feature>
<feature type="domain" description="Histidine kinase" evidence="18">
    <location>
        <begin position="324"/>
        <end position="545"/>
    </location>
</feature>
<keyword evidence="8 17" id="KW-0812">Transmembrane</keyword>
<gene>
    <name evidence="20" type="ORF">GXP70_20235</name>
</gene>